<evidence type="ECO:0000256" key="1">
    <source>
        <dbReference type="SAM" id="SignalP"/>
    </source>
</evidence>
<keyword evidence="4" id="KW-1185">Reference proteome</keyword>
<dbReference type="Proteomes" id="UP000265719">
    <property type="component" value="Chromosome"/>
</dbReference>
<dbReference type="CDD" id="cd08501">
    <property type="entry name" value="PBP2_Lpqw"/>
    <property type="match status" value="1"/>
</dbReference>
<organism evidence="3 4">
    <name type="scientific">Thermobifida halotolerans</name>
    <dbReference type="NCBI Taxonomy" id="483545"/>
    <lineage>
        <taxon>Bacteria</taxon>
        <taxon>Bacillati</taxon>
        <taxon>Actinomycetota</taxon>
        <taxon>Actinomycetes</taxon>
        <taxon>Streptosporangiales</taxon>
        <taxon>Nocardiopsidaceae</taxon>
        <taxon>Thermobifida</taxon>
    </lineage>
</organism>
<name>A0AA97LXB6_9ACTN</name>
<dbReference type="AlphaFoldDB" id="A0AA97LXB6"/>
<gene>
    <name evidence="3" type="ORF">NI17_001195</name>
</gene>
<dbReference type="KEGG" id="thao:NI17_001195"/>
<dbReference type="PANTHER" id="PTHR30290">
    <property type="entry name" value="PERIPLASMIC BINDING COMPONENT OF ABC TRANSPORTER"/>
    <property type="match status" value="1"/>
</dbReference>
<feature type="chain" id="PRO_5041700088" evidence="1">
    <location>
        <begin position="30"/>
        <end position="574"/>
    </location>
</feature>
<dbReference type="GO" id="GO:1904680">
    <property type="term" value="F:peptide transmembrane transporter activity"/>
    <property type="evidence" value="ECO:0007669"/>
    <property type="project" value="TreeGrafter"/>
</dbReference>
<dbReference type="Gene3D" id="3.10.105.10">
    <property type="entry name" value="Dipeptide-binding Protein, Domain 3"/>
    <property type="match status" value="1"/>
</dbReference>
<dbReference type="EMBL" id="CP063196">
    <property type="protein sequence ID" value="UOE19912.1"/>
    <property type="molecule type" value="Genomic_DNA"/>
</dbReference>
<accession>A0AA97LXB6</accession>
<dbReference type="PIRSF" id="PIRSF002741">
    <property type="entry name" value="MppA"/>
    <property type="match status" value="1"/>
</dbReference>
<dbReference type="SUPFAM" id="SSF53850">
    <property type="entry name" value="Periplasmic binding protein-like II"/>
    <property type="match status" value="1"/>
</dbReference>
<evidence type="ECO:0000259" key="2">
    <source>
        <dbReference type="Pfam" id="PF00496"/>
    </source>
</evidence>
<dbReference type="GO" id="GO:0015833">
    <property type="term" value="P:peptide transport"/>
    <property type="evidence" value="ECO:0007669"/>
    <property type="project" value="TreeGrafter"/>
</dbReference>
<evidence type="ECO:0000313" key="3">
    <source>
        <dbReference type="EMBL" id="UOE19912.1"/>
    </source>
</evidence>
<dbReference type="Pfam" id="PF00496">
    <property type="entry name" value="SBP_bac_5"/>
    <property type="match status" value="1"/>
</dbReference>
<dbReference type="PANTHER" id="PTHR30290:SF65">
    <property type="entry name" value="MONOACYL PHOSPHATIDYLINOSITOL TETRAMANNOSIDE-BINDING PROTEIN LPQW-RELATED"/>
    <property type="match status" value="1"/>
</dbReference>
<keyword evidence="1" id="KW-0732">Signal</keyword>
<dbReference type="GO" id="GO:0043190">
    <property type="term" value="C:ATP-binding cassette (ABC) transporter complex"/>
    <property type="evidence" value="ECO:0007669"/>
    <property type="project" value="InterPro"/>
</dbReference>
<sequence>MTFGGQVRIGKRRAIPAGAFLLALVTALAGCQTTVSGPSAAPEPATASINAADRARIADGGTVTWGVNDFPTQWNPHHQAGNLTTAHTVLKALLPAPFRTDEQGRAHPDPDYVTDVSVTTEPEQVVTLTLNPEARWSTGKPITWRDYAAMAEALSGADPDYQVLGAVGYDRISEVSAGEDRYQVVITFDRPFADYRALFSPLLPAEYTGTAEAFNAGYLEQIPVTAGPFEVEEIDPTAQTVTLRRDGDWWGQPAKLDRIVFRALAPEALDAAFLDGGVDLYALSLDSGSYERVRSAPDSEIRTALAPDYRHITLNGQSPILRDVDVRHAIFLGIDREVVTDAAFRALGWRPEVLGNRFLMPDQPGYTDNSGEWGGYDPERAARLLEEAGWTAEEPGEVRTRDGEPLTLRFVVPQGYAPAHDEAELVQAMLAEIGVEIEIKSVPGNQLFGGYVQPGNYDLVAFVNSGGGFPVSESLYQWADAVDGPDGEPQWRANVGRIGAKEIDEALFGALETLDADTAVERINEADRLLWEAGHTLPLYQRPQVYAVRDALANVGAYGLGTLDYADIGYLAED</sequence>
<dbReference type="Gene3D" id="3.90.76.10">
    <property type="entry name" value="Dipeptide-binding Protein, Domain 1"/>
    <property type="match status" value="1"/>
</dbReference>
<dbReference type="InterPro" id="IPR000914">
    <property type="entry name" value="SBP_5_dom"/>
</dbReference>
<feature type="signal peptide" evidence="1">
    <location>
        <begin position="1"/>
        <end position="29"/>
    </location>
</feature>
<reference evidence="3" key="1">
    <citation type="submission" date="2020-10" db="EMBL/GenBank/DDBJ databases">
        <title>De novo genome project of the cellulose decomposer Thermobifida halotolerans type strain.</title>
        <authorList>
            <person name="Nagy I."/>
            <person name="Horvath B."/>
            <person name="Kukolya J."/>
            <person name="Nagy I."/>
            <person name="Orsini M."/>
        </authorList>
    </citation>
    <scope>NUCLEOTIDE SEQUENCE</scope>
    <source>
        <strain evidence="3">DSM 44931</strain>
    </source>
</reference>
<evidence type="ECO:0000313" key="4">
    <source>
        <dbReference type="Proteomes" id="UP000265719"/>
    </source>
</evidence>
<dbReference type="InterPro" id="IPR030678">
    <property type="entry name" value="Peptide/Ni-bd"/>
</dbReference>
<feature type="domain" description="Solute-binding protein family 5" evidence="2">
    <location>
        <begin position="110"/>
        <end position="481"/>
    </location>
</feature>
<protein>
    <submittedName>
        <fullName evidence="3">ABC transporter family substrate-binding protein</fullName>
    </submittedName>
</protein>
<dbReference type="Gene3D" id="3.40.190.10">
    <property type="entry name" value="Periplasmic binding protein-like II"/>
    <property type="match status" value="1"/>
</dbReference>
<proteinExistence type="predicted"/>
<dbReference type="InterPro" id="IPR039424">
    <property type="entry name" value="SBP_5"/>
</dbReference>
<dbReference type="GO" id="GO:0042597">
    <property type="term" value="C:periplasmic space"/>
    <property type="evidence" value="ECO:0007669"/>
    <property type="project" value="UniProtKB-ARBA"/>
</dbReference>